<proteinExistence type="inferred from homology"/>
<dbReference type="AlphaFoldDB" id="A0AAP0S4J8"/>
<comment type="caution">
    <text evidence="7">The sequence shown here is derived from an EMBL/GenBank/DDBJ whole genome shotgun (WGS) entry which is preliminary data.</text>
</comment>
<comment type="similarity">
    <text evidence="1 4">Belongs to the plant LTP family.</text>
</comment>
<keyword evidence="4" id="KW-0446">Lipid-binding</keyword>
<evidence type="ECO:0000256" key="3">
    <source>
        <dbReference type="ARBA" id="ARBA00023157"/>
    </source>
</evidence>
<evidence type="ECO:0000313" key="8">
    <source>
        <dbReference type="Proteomes" id="UP001415857"/>
    </source>
</evidence>
<accession>A0AAP0S4J8</accession>
<dbReference type="PRINTS" id="PR00382">
    <property type="entry name" value="LIPIDTRNSFER"/>
</dbReference>
<organism evidence="7 8">
    <name type="scientific">Liquidambar formosana</name>
    <name type="common">Formosan gum</name>
    <dbReference type="NCBI Taxonomy" id="63359"/>
    <lineage>
        <taxon>Eukaryota</taxon>
        <taxon>Viridiplantae</taxon>
        <taxon>Streptophyta</taxon>
        <taxon>Embryophyta</taxon>
        <taxon>Tracheophyta</taxon>
        <taxon>Spermatophyta</taxon>
        <taxon>Magnoliopsida</taxon>
        <taxon>eudicotyledons</taxon>
        <taxon>Gunneridae</taxon>
        <taxon>Pentapetalae</taxon>
        <taxon>Saxifragales</taxon>
        <taxon>Altingiaceae</taxon>
        <taxon>Liquidambar</taxon>
    </lineage>
</organism>
<evidence type="ECO:0000256" key="5">
    <source>
        <dbReference type="SAM" id="SignalP"/>
    </source>
</evidence>
<feature type="chain" id="PRO_5042937839" description="Non-specific lipid-transfer protein" evidence="5">
    <location>
        <begin position="27"/>
        <end position="122"/>
    </location>
</feature>
<protein>
    <recommendedName>
        <fullName evidence="4">Non-specific lipid-transfer protein</fullName>
    </recommendedName>
</protein>
<dbReference type="InterPro" id="IPR016140">
    <property type="entry name" value="Bifunc_inhib/LTP/seed_store"/>
</dbReference>
<evidence type="ECO:0000256" key="1">
    <source>
        <dbReference type="ARBA" id="ARBA00009748"/>
    </source>
</evidence>
<evidence type="ECO:0000259" key="6">
    <source>
        <dbReference type="SMART" id="SM00499"/>
    </source>
</evidence>
<keyword evidence="8" id="KW-1185">Reference proteome</keyword>
<dbReference type="GO" id="GO:0008289">
    <property type="term" value="F:lipid binding"/>
    <property type="evidence" value="ECO:0007669"/>
    <property type="project" value="UniProtKB-KW"/>
</dbReference>
<dbReference type="InterPro" id="IPR000528">
    <property type="entry name" value="Plant_nsLTP"/>
</dbReference>
<dbReference type="PROSITE" id="PS00597">
    <property type="entry name" value="PLANT_LTP"/>
    <property type="match status" value="1"/>
</dbReference>
<keyword evidence="5" id="KW-0732">Signal</keyword>
<comment type="function">
    <text evidence="4">Plant non-specific lipid-transfer proteins transfer phospholipids as well as galactolipids across membranes. May play a role in wax or cutin deposition in the cell walls of expanding epidermal cells and certain secretory tissues.</text>
</comment>
<dbReference type="SUPFAM" id="SSF47699">
    <property type="entry name" value="Bifunctional inhibitor/lipid-transfer protein/seed storage 2S albumin"/>
    <property type="match status" value="1"/>
</dbReference>
<dbReference type="CDD" id="cd01960">
    <property type="entry name" value="nsLTP1"/>
    <property type="match status" value="1"/>
</dbReference>
<gene>
    <name evidence="7" type="ORF">L1049_008612</name>
</gene>
<dbReference type="EMBL" id="JBBPBK010000002">
    <property type="protein sequence ID" value="KAK9290442.1"/>
    <property type="molecule type" value="Genomic_DNA"/>
</dbReference>
<dbReference type="InterPro" id="IPR036312">
    <property type="entry name" value="Bifun_inhib/LTP/seed_sf"/>
</dbReference>
<keyword evidence="2 4" id="KW-0813">Transport</keyword>
<dbReference type="Gene3D" id="1.10.110.10">
    <property type="entry name" value="Plant lipid-transfer and hydrophobic proteins"/>
    <property type="match status" value="1"/>
</dbReference>
<evidence type="ECO:0000256" key="4">
    <source>
        <dbReference type="RuleBase" id="RU000628"/>
    </source>
</evidence>
<dbReference type="Proteomes" id="UP001415857">
    <property type="component" value="Unassembled WGS sequence"/>
</dbReference>
<dbReference type="Pfam" id="PF00234">
    <property type="entry name" value="Tryp_alpha_amyl"/>
    <property type="match status" value="1"/>
</dbReference>
<feature type="domain" description="Bifunctional inhibitor/plant lipid transfer protein/seed storage helical" evidence="6">
    <location>
        <begin position="30"/>
        <end position="116"/>
    </location>
</feature>
<dbReference type="GO" id="GO:0006869">
    <property type="term" value="P:lipid transport"/>
    <property type="evidence" value="ECO:0007669"/>
    <property type="project" value="InterPro"/>
</dbReference>
<evidence type="ECO:0000256" key="2">
    <source>
        <dbReference type="ARBA" id="ARBA00022448"/>
    </source>
</evidence>
<sequence length="122" mass="12515">MVSFSVLKLVCVVLMCMVVVAPYAESAITCGQVVRSLTPCIPYVTNGGAVPANCCGGVKSLYAAAKTTPDRQSVCRCLKSAVSGVSYTGYNLGLAAGLPAKCGVSIPYKISPSTDCNSVKLV</sequence>
<dbReference type="SMART" id="SM00499">
    <property type="entry name" value="AAI"/>
    <property type="match status" value="1"/>
</dbReference>
<evidence type="ECO:0000313" key="7">
    <source>
        <dbReference type="EMBL" id="KAK9290442.1"/>
    </source>
</evidence>
<keyword evidence="3" id="KW-1015">Disulfide bond</keyword>
<reference evidence="7 8" key="1">
    <citation type="journal article" date="2024" name="Plant J.">
        <title>Genome sequences and population genomics reveal climatic adaptation and genomic divergence between two closely related sweetgum species.</title>
        <authorList>
            <person name="Xu W.Q."/>
            <person name="Ren C.Q."/>
            <person name="Zhang X.Y."/>
            <person name="Comes H.P."/>
            <person name="Liu X.H."/>
            <person name="Li Y.G."/>
            <person name="Kettle C.J."/>
            <person name="Jalonen R."/>
            <person name="Gaisberger H."/>
            <person name="Ma Y.Z."/>
            <person name="Qiu Y.X."/>
        </authorList>
    </citation>
    <scope>NUCLEOTIDE SEQUENCE [LARGE SCALE GENOMIC DNA]</scope>
    <source>
        <strain evidence="7">Hangzhou</strain>
    </source>
</reference>
<name>A0AAP0S4J8_LIQFO</name>
<feature type="signal peptide" evidence="5">
    <location>
        <begin position="1"/>
        <end position="26"/>
    </location>
</feature>
<dbReference type="PANTHER" id="PTHR33076">
    <property type="entry name" value="NON-SPECIFIC LIPID-TRANSFER PROTEIN 2-RELATED"/>
    <property type="match status" value="1"/>
</dbReference>
<dbReference type="FunFam" id="1.10.110.10:FF:000002">
    <property type="entry name" value="Non-specific lipid-transfer protein"/>
    <property type="match status" value="1"/>
</dbReference>